<dbReference type="EMBL" id="WFKK01000047">
    <property type="protein sequence ID" value="KAB7886068.1"/>
    <property type="molecule type" value="Genomic_DNA"/>
</dbReference>
<sequence>MNKTILVLVAAFTLNAETITTYKNGHTYEIKERNIIELFRNHVANNKDAIKKRFTAERNRMIKKIDNYKPNTLTLDIPTSKKAKVFYPDIEYTTKRDIKDSKGKILYKEGFKFNPLNYISMNDRYLFIDYSDKKQRAWVKSQKFNEDITTRIIITNGKIFDAIKDFKREVFYASDVLIKKFEIEAVPSIVEQEQDRVKVTQFKAKD</sequence>
<evidence type="ECO:0000313" key="4">
    <source>
        <dbReference type="Proteomes" id="UP000472839"/>
    </source>
</evidence>
<reference evidence="3 4" key="1">
    <citation type="submission" date="2019-10" db="EMBL/GenBank/DDBJ databases">
        <title>Poseidonibacter ostreae sp. nov., isolated from the gut of the Ostrea denselamellosa.</title>
        <authorList>
            <person name="Choi A."/>
        </authorList>
    </citation>
    <scope>NUCLEOTIDE SEQUENCE [LARGE SCALE GENOMIC DNA]</scope>
    <source>
        <strain evidence="1 4">SJOD-M-33</strain>
        <strain evidence="2 3">SJOD-M-5</strain>
    </source>
</reference>
<protein>
    <recommendedName>
        <fullName evidence="5">Type-F conjugative transfer system protein TraW</fullName>
    </recommendedName>
</protein>
<evidence type="ECO:0000313" key="3">
    <source>
        <dbReference type="Proteomes" id="UP000461010"/>
    </source>
</evidence>
<accession>A0A6L4WPM3</accession>
<gene>
    <name evidence="2" type="ORF">GBG18_10680</name>
    <name evidence="1" type="ORF">GBG19_12965</name>
</gene>
<evidence type="ECO:0008006" key="5">
    <source>
        <dbReference type="Google" id="ProtNLM"/>
    </source>
</evidence>
<dbReference type="AlphaFoldDB" id="A0A6L4WPM3"/>
<name>A0A6L4WPM3_9BACT</name>
<organism evidence="1 4">
    <name type="scientific">Poseidonibacter ostreae</name>
    <dbReference type="NCBI Taxonomy" id="2654171"/>
    <lineage>
        <taxon>Bacteria</taxon>
        <taxon>Pseudomonadati</taxon>
        <taxon>Campylobacterota</taxon>
        <taxon>Epsilonproteobacteria</taxon>
        <taxon>Campylobacterales</taxon>
        <taxon>Arcobacteraceae</taxon>
        <taxon>Poseidonibacter</taxon>
    </lineage>
</organism>
<dbReference type="RefSeq" id="WP_152190960.1">
    <property type="nucleotide sequence ID" value="NZ_WFKI01000025.1"/>
</dbReference>
<dbReference type="EMBL" id="WFKJ01000033">
    <property type="protein sequence ID" value="KAB7889611.1"/>
    <property type="molecule type" value="Genomic_DNA"/>
</dbReference>
<evidence type="ECO:0000313" key="2">
    <source>
        <dbReference type="EMBL" id="KAB7889611.1"/>
    </source>
</evidence>
<dbReference type="Proteomes" id="UP000472839">
    <property type="component" value="Unassembled WGS sequence"/>
</dbReference>
<evidence type="ECO:0000313" key="1">
    <source>
        <dbReference type="EMBL" id="KAB7886068.1"/>
    </source>
</evidence>
<comment type="caution">
    <text evidence="1">The sequence shown here is derived from an EMBL/GenBank/DDBJ whole genome shotgun (WGS) entry which is preliminary data.</text>
</comment>
<proteinExistence type="predicted"/>
<dbReference type="Proteomes" id="UP000461010">
    <property type="component" value="Unassembled WGS sequence"/>
</dbReference>
<keyword evidence="3" id="KW-1185">Reference proteome</keyword>